<dbReference type="PANTHER" id="PTHR33490">
    <property type="entry name" value="BLR5614 PROTEIN-RELATED"/>
    <property type="match status" value="1"/>
</dbReference>
<dbReference type="Pfam" id="PF01841">
    <property type="entry name" value="Transglut_core"/>
    <property type="match status" value="1"/>
</dbReference>
<dbReference type="InterPro" id="IPR038765">
    <property type="entry name" value="Papain-like_cys_pep_sf"/>
</dbReference>
<dbReference type="InterPro" id="IPR013589">
    <property type="entry name" value="Bac_transglu_N"/>
</dbReference>
<sequence>MRYAVSHLTTVKYAAPVQLAQFAVRLRPAAWPGQTVSDYALSVDPAPAAISDGEGGYHVNEAKFMLREPIAQLRIESRFQVERQPLPHAIGGATGPGLTDLRERAMARPDLSPLSPASYIFASPIAQPEHDIALWASGFLGETMPVMEAGRALMEAIYRQFQYDGDATVADTPPIEAFHQRRGVCQDFTHIMIIAARAHGIPAAYVSGYLRTLPPPGQDRLIGADAMHAWVNLWCGEELGWIGFDPTNDRLADTDHIFIGMGRDYSDVAPLDGTFRGSAQQSMFFSVDVAPLD</sequence>
<keyword evidence="3" id="KW-1185">Reference proteome</keyword>
<comment type="caution">
    <text evidence="2">The sequence shown here is derived from an EMBL/GenBank/DDBJ whole genome shotgun (WGS) entry which is preliminary data.</text>
</comment>
<dbReference type="RefSeq" id="WP_275226219.1">
    <property type="nucleotide sequence ID" value="NZ_JARESE010000001.1"/>
</dbReference>
<proteinExistence type="predicted"/>
<organism evidence="2 3">
    <name type="scientific">Novosphingobium album</name>
    <name type="common">ex Liu et al. 2023</name>
    <dbReference type="NCBI Taxonomy" id="3031130"/>
    <lineage>
        <taxon>Bacteria</taxon>
        <taxon>Pseudomonadati</taxon>
        <taxon>Pseudomonadota</taxon>
        <taxon>Alphaproteobacteria</taxon>
        <taxon>Sphingomonadales</taxon>
        <taxon>Sphingomonadaceae</taxon>
        <taxon>Novosphingobium</taxon>
    </lineage>
</organism>
<dbReference type="InterPro" id="IPR002931">
    <property type="entry name" value="Transglutaminase-like"/>
</dbReference>
<evidence type="ECO:0000313" key="3">
    <source>
        <dbReference type="Proteomes" id="UP001216253"/>
    </source>
</evidence>
<dbReference type="Proteomes" id="UP001216253">
    <property type="component" value="Unassembled WGS sequence"/>
</dbReference>
<evidence type="ECO:0000259" key="1">
    <source>
        <dbReference type="SMART" id="SM00460"/>
    </source>
</evidence>
<dbReference type="Pfam" id="PF08379">
    <property type="entry name" value="Bact_transglu_N"/>
    <property type="match status" value="1"/>
</dbReference>
<protein>
    <submittedName>
        <fullName evidence="2">Transglutaminase family protein</fullName>
    </submittedName>
</protein>
<dbReference type="EMBL" id="JARESE010000001">
    <property type="protein sequence ID" value="MDE8650131.1"/>
    <property type="molecule type" value="Genomic_DNA"/>
</dbReference>
<reference evidence="2 3" key="1">
    <citation type="submission" date="2023-03" db="EMBL/GenBank/DDBJ databases">
        <title>NovoSphingobium album sp. nov. isolated from polycyclic aromatic hydrocarbons- and heavy-metal polluted soil.</title>
        <authorList>
            <person name="Liu Z."/>
            <person name="Wang K."/>
        </authorList>
    </citation>
    <scope>NUCLEOTIDE SEQUENCE [LARGE SCALE GENOMIC DNA]</scope>
    <source>
        <strain evidence="2 3">H3SJ31-1</strain>
    </source>
</reference>
<dbReference type="PANTHER" id="PTHR33490:SF7">
    <property type="entry name" value="BLR2979 PROTEIN"/>
    <property type="match status" value="1"/>
</dbReference>
<feature type="domain" description="Transglutaminase-like" evidence="1">
    <location>
        <begin position="177"/>
        <end position="248"/>
    </location>
</feature>
<gene>
    <name evidence="2" type="ORF">PYV00_00185</name>
</gene>
<dbReference type="Gene3D" id="3.10.620.30">
    <property type="match status" value="1"/>
</dbReference>
<dbReference type="SMART" id="SM00460">
    <property type="entry name" value="TGc"/>
    <property type="match status" value="1"/>
</dbReference>
<evidence type="ECO:0000313" key="2">
    <source>
        <dbReference type="EMBL" id="MDE8650131.1"/>
    </source>
</evidence>
<name>A0ABT5WJB9_9SPHN</name>
<accession>A0ABT5WJB9</accession>
<dbReference type="SUPFAM" id="SSF54001">
    <property type="entry name" value="Cysteine proteinases"/>
    <property type="match status" value="1"/>
</dbReference>